<dbReference type="AlphaFoldDB" id="A0A1E5LFB8"/>
<evidence type="ECO:0000256" key="4">
    <source>
        <dbReference type="ARBA" id="ARBA00023012"/>
    </source>
</evidence>
<feature type="domain" description="OmpR/PhoB-type" evidence="11">
    <location>
        <begin position="128"/>
        <end position="227"/>
    </location>
</feature>
<dbReference type="OrthoDB" id="9790442at2"/>
<dbReference type="Gene3D" id="1.10.10.10">
    <property type="entry name" value="Winged helix-like DNA-binding domain superfamily/Winged helix DNA-binding domain"/>
    <property type="match status" value="1"/>
</dbReference>
<dbReference type="EMBL" id="MJEH01000022">
    <property type="protein sequence ID" value="OEH92771.1"/>
    <property type="molecule type" value="Genomic_DNA"/>
</dbReference>
<dbReference type="InterPro" id="IPR011006">
    <property type="entry name" value="CheY-like_superfamily"/>
</dbReference>
<comment type="subcellular location">
    <subcellularLocation>
        <location evidence="1">Cytoplasm</location>
    </subcellularLocation>
</comment>
<dbReference type="SMART" id="SM00862">
    <property type="entry name" value="Trans_reg_C"/>
    <property type="match status" value="1"/>
</dbReference>
<dbReference type="InterPro" id="IPR016032">
    <property type="entry name" value="Sig_transdc_resp-reg_C-effctor"/>
</dbReference>
<sequence length="233" mass="27186">MSYKILVAEDDENIIDVCVRYLEREDFQVITANDGHEAVTKWREQKPDLIILDIMMPHMDGLEAAEEIRFHDDVPIVFLTALGQEKDRLNGLSLGVDDYLTKPFSPRELVLRVKNILRRTYRSTLQNTKQVSFGEVTVDYNNRTVKKMGDVIEVTVKEFELLWFLVSNPSQVFSRSQLLEKIWGFDYSGDTNTVNVHIRRLREKVESEPSNPKWLKTVWGIGYKFEERKSNEA</sequence>
<evidence type="ECO:0000259" key="10">
    <source>
        <dbReference type="PROSITE" id="PS50110"/>
    </source>
</evidence>
<dbReference type="Gene3D" id="6.10.250.690">
    <property type="match status" value="1"/>
</dbReference>
<dbReference type="PROSITE" id="PS50110">
    <property type="entry name" value="RESPONSE_REGULATORY"/>
    <property type="match status" value="1"/>
</dbReference>
<evidence type="ECO:0000256" key="1">
    <source>
        <dbReference type="ARBA" id="ARBA00004496"/>
    </source>
</evidence>
<dbReference type="Pfam" id="PF00072">
    <property type="entry name" value="Response_reg"/>
    <property type="match status" value="1"/>
</dbReference>
<evidence type="ECO:0000256" key="7">
    <source>
        <dbReference type="ARBA" id="ARBA00023163"/>
    </source>
</evidence>
<dbReference type="Pfam" id="PF00486">
    <property type="entry name" value="Trans_reg_C"/>
    <property type="match status" value="1"/>
</dbReference>
<keyword evidence="7" id="KW-0804">Transcription</keyword>
<dbReference type="FunFam" id="3.40.50.2300:FF:000001">
    <property type="entry name" value="DNA-binding response regulator PhoB"/>
    <property type="match status" value="1"/>
</dbReference>
<evidence type="ECO:0000256" key="8">
    <source>
        <dbReference type="PROSITE-ProRule" id="PRU00169"/>
    </source>
</evidence>
<evidence type="ECO:0000256" key="9">
    <source>
        <dbReference type="PROSITE-ProRule" id="PRU01091"/>
    </source>
</evidence>
<reference evidence="12 13" key="1">
    <citation type="submission" date="2016-08" db="EMBL/GenBank/DDBJ databases">
        <title>Genome of Bacillus solimangrovi GH2-4.</title>
        <authorList>
            <person name="Lim S."/>
            <person name="Kim B.-C."/>
        </authorList>
    </citation>
    <scope>NUCLEOTIDE SEQUENCE [LARGE SCALE GENOMIC DNA]</scope>
    <source>
        <strain evidence="12 13">GH2-4</strain>
    </source>
</reference>
<keyword evidence="2" id="KW-0963">Cytoplasm</keyword>
<gene>
    <name evidence="12" type="ORF">BFG57_01880</name>
</gene>
<dbReference type="CDD" id="cd00383">
    <property type="entry name" value="trans_reg_C"/>
    <property type="match status" value="1"/>
</dbReference>
<feature type="modified residue" description="4-aspartylphosphate" evidence="8">
    <location>
        <position position="53"/>
    </location>
</feature>
<dbReference type="RefSeq" id="WP_069717213.1">
    <property type="nucleotide sequence ID" value="NZ_MJEH01000022.1"/>
</dbReference>
<evidence type="ECO:0000256" key="6">
    <source>
        <dbReference type="ARBA" id="ARBA00023125"/>
    </source>
</evidence>
<dbReference type="InterPro" id="IPR001789">
    <property type="entry name" value="Sig_transdc_resp-reg_receiver"/>
</dbReference>
<organism evidence="12 13">
    <name type="scientific">Bacillus solimangrovi</name>
    <dbReference type="NCBI Taxonomy" id="1305675"/>
    <lineage>
        <taxon>Bacteria</taxon>
        <taxon>Bacillati</taxon>
        <taxon>Bacillota</taxon>
        <taxon>Bacilli</taxon>
        <taxon>Bacillales</taxon>
        <taxon>Bacillaceae</taxon>
        <taxon>Bacillus</taxon>
    </lineage>
</organism>
<dbReference type="Gene3D" id="3.40.50.2300">
    <property type="match status" value="1"/>
</dbReference>
<keyword evidence="13" id="KW-1185">Reference proteome</keyword>
<evidence type="ECO:0000313" key="12">
    <source>
        <dbReference type="EMBL" id="OEH92771.1"/>
    </source>
</evidence>
<evidence type="ECO:0000256" key="3">
    <source>
        <dbReference type="ARBA" id="ARBA00022553"/>
    </source>
</evidence>
<dbReference type="GO" id="GO:0032993">
    <property type="term" value="C:protein-DNA complex"/>
    <property type="evidence" value="ECO:0007669"/>
    <property type="project" value="TreeGrafter"/>
</dbReference>
<keyword evidence="4" id="KW-0902">Two-component regulatory system</keyword>
<evidence type="ECO:0000259" key="11">
    <source>
        <dbReference type="PROSITE" id="PS51755"/>
    </source>
</evidence>
<name>A0A1E5LFB8_9BACI</name>
<keyword evidence="3 8" id="KW-0597">Phosphoprotein</keyword>
<dbReference type="Proteomes" id="UP000095209">
    <property type="component" value="Unassembled WGS sequence"/>
</dbReference>
<feature type="domain" description="Response regulatory" evidence="10">
    <location>
        <begin position="4"/>
        <end position="117"/>
    </location>
</feature>
<keyword evidence="5" id="KW-0805">Transcription regulation</keyword>
<evidence type="ECO:0000256" key="2">
    <source>
        <dbReference type="ARBA" id="ARBA00022490"/>
    </source>
</evidence>
<accession>A0A1E5LFB8</accession>
<dbReference type="CDD" id="cd17574">
    <property type="entry name" value="REC_OmpR"/>
    <property type="match status" value="1"/>
</dbReference>
<comment type="caution">
    <text evidence="12">The sequence shown here is derived from an EMBL/GenBank/DDBJ whole genome shotgun (WGS) entry which is preliminary data.</text>
</comment>
<dbReference type="GO" id="GO:0006355">
    <property type="term" value="P:regulation of DNA-templated transcription"/>
    <property type="evidence" value="ECO:0007669"/>
    <property type="project" value="InterPro"/>
</dbReference>
<dbReference type="STRING" id="1305675.BFG57_01880"/>
<dbReference type="InterPro" id="IPR039420">
    <property type="entry name" value="WalR-like"/>
</dbReference>
<dbReference type="GO" id="GO:0000976">
    <property type="term" value="F:transcription cis-regulatory region binding"/>
    <property type="evidence" value="ECO:0007669"/>
    <property type="project" value="TreeGrafter"/>
</dbReference>
<dbReference type="SUPFAM" id="SSF46894">
    <property type="entry name" value="C-terminal effector domain of the bipartite response regulators"/>
    <property type="match status" value="1"/>
</dbReference>
<dbReference type="InterPro" id="IPR001867">
    <property type="entry name" value="OmpR/PhoB-type_DNA-bd"/>
</dbReference>
<feature type="DNA-binding region" description="OmpR/PhoB-type" evidence="9">
    <location>
        <begin position="128"/>
        <end position="227"/>
    </location>
</feature>
<dbReference type="PANTHER" id="PTHR48111">
    <property type="entry name" value="REGULATOR OF RPOS"/>
    <property type="match status" value="1"/>
</dbReference>
<evidence type="ECO:0000256" key="5">
    <source>
        <dbReference type="ARBA" id="ARBA00023015"/>
    </source>
</evidence>
<dbReference type="PANTHER" id="PTHR48111:SF40">
    <property type="entry name" value="PHOSPHATE REGULON TRANSCRIPTIONAL REGULATORY PROTEIN PHOB"/>
    <property type="match status" value="1"/>
</dbReference>
<evidence type="ECO:0000313" key="13">
    <source>
        <dbReference type="Proteomes" id="UP000095209"/>
    </source>
</evidence>
<dbReference type="SMART" id="SM00448">
    <property type="entry name" value="REC"/>
    <property type="match status" value="1"/>
</dbReference>
<proteinExistence type="predicted"/>
<keyword evidence="6 9" id="KW-0238">DNA-binding</keyword>
<dbReference type="GO" id="GO:0000156">
    <property type="term" value="F:phosphorelay response regulator activity"/>
    <property type="evidence" value="ECO:0007669"/>
    <property type="project" value="TreeGrafter"/>
</dbReference>
<dbReference type="SUPFAM" id="SSF52172">
    <property type="entry name" value="CheY-like"/>
    <property type="match status" value="1"/>
</dbReference>
<dbReference type="FunFam" id="1.10.10.10:FF:000018">
    <property type="entry name" value="DNA-binding response regulator ResD"/>
    <property type="match status" value="1"/>
</dbReference>
<protein>
    <submittedName>
        <fullName evidence="12">DNA-binding response regulator</fullName>
    </submittedName>
</protein>
<dbReference type="GO" id="GO:0005829">
    <property type="term" value="C:cytosol"/>
    <property type="evidence" value="ECO:0007669"/>
    <property type="project" value="TreeGrafter"/>
</dbReference>
<dbReference type="PROSITE" id="PS51755">
    <property type="entry name" value="OMPR_PHOB"/>
    <property type="match status" value="1"/>
</dbReference>
<dbReference type="InterPro" id="IPR036388">
    <property type="entry name" value="WH-like_DNA-bd_sf"/>
</dbReference>